<name>A0A1W1UKQ3_9DEIO</name>
<dbReference type="CDD" id="cd00719">
    <property type="entry name" value="GIY-YIG_SF"/>
    <property type="match status" value="1"/>
</dbReference>
<dbReference type="AlphaFoldDB" id="A0A1W1UKQ3"/>
<dbReference type="RefSeq" id="WP_084045906.1">
    <property type="nucleotide sequence ID" value="NZ_FWWU01000005.1"/>
</dbReference>
<gene>
    <name evidence="1" type="ORF">SAMN00790413_04542</name>
</gene>
<keyword evidence="2" id="KW-1185">Reference proteome</keyword>
<dbReference type="InterPro" id="IPR035901">
    <property type="entry name" value="GIY-YIG_endonuc_sf"/>
</dbReference>
<sequence length="558" mass="61969">MDKDAFLRNEGFPEWVDVTGRASVVDDYLPRERYGIYVLRFENNHYYVGRSVDVADRFRDHSQKWTDLKAITFQAFPEQDLSVLEKEYIRLLRREGFELRNAPDNSDIKATLDVTARLSAAQLEAWVGGYLEVQDSERRTPHPWLVVPDYHKMKLFNSLPYAQEALALLHLYLLRAFPLPNRTELISWTVTCLPKDNNNLPGVVTYLRVNIRGQEVFSVQGDAEGVSCLIYMAVSPLVERFGEDWKRWVEVGENFVTGWTHIPGGKDQTGVEVGSVRALKALLDSSVTWDAVAHLNARLMVLGNHRMMWRGAHSPGLVEAALYPTPPVLELVNRAVDGTSGIQATEPLDQLPEGAPTILLDGEVGALQHHNLSSQGRLRLQSVLSLMLSLLPALQGRGLNDNGVAQALSTLLMHAEVRSLTRRGEPLLGHGATTLAGGLAGPGARWGLVNHKGRMLTAAVALAIRDEVPIPEAPDLSALNPATVTLLTEVISELSLQPLPELRDTPAYRGAFSRATFDQPGIFTLLDLLPEDFDESTLTVPDGDRTLEYDWERTADRT</sequence>
<protein>
    <submittedName>
        <fullName evidence="1">GIY-YIG catalytic domain-containing protein</fullName>
    </submittedName>
</protein>
<reference evidence="1 2" key="1">
    <citation type="submission" date="2017-04" db="EMBL/GenBank/DDBJ databases">
        <authorList>
            <person name="Afonso C.L."/>
            <person name="Miller P.J."/>
            <person name="Scott M.A."/>
            <person name="Spackman E."/>
            <person name="Goraichik I."/>
            <person name="Dimitrov K.M."/>
            <person name="Suarez D.L."/>
            <person name="Swayne D.E."/>
        </authorList>
    </citation>
    <scope>NUCLEOTIDE SEQUENCE [LARGE SCALE GENOMIC DNA]</scope>
    <source>
        <strain evidence="1 2">KR-140</strain>
    </source>
</reference>
<dbReference type="EMBL" id="FWWU01000005">
    <property type="protein sequence ID" value="SMB81324.1"/>
    <property type="molecule type" value="Genomic_DNA"/>
</dbReference>
<evidence type="ECO:0000313" key="1">
    <source>
        <dbReference type="EMBL" id="SMB81324.1"/>
    </source>
</evidence>
<proteinExistence type="predicted"/>
<accession>A0A1W1UKQ3</accession>
<dbReference type="Proteomes" id="UP000192582">
    <property type="component" value="Unassembled WGS sequence"/>
</dbReference>
<dbReference type="SUPFAM" id="SSF82771">
    <property type="entry name" value="GIY-YIG endonuclease"/>
    <property type="match status" value="1"/>
</dbReference>
<dbReference type="OrthoDB" id="138787at2"/>
<dbReference type="STRING" id="695939.SAMN00790413_04542"/>
<organism evidence="1 2">
    <name type="scientific">Deinococcus hopiensis KR-140</name>
    <dbReference type="NCBI Taxonomy" id="695939"/>
    <lineage>
        <taxon>Bacteria</taxon>
        <taxon>Thermotogati</taxon>
        <taxon>Deinococcota</taxon>
        <taxon>Deinococci</taxon>
        <taxon>Deinococcales</taxon>
        <taxon>Deinococcaceae</taxon>
        <taxon>Deinococcus</taxon>
    </lineage>
</organism>
<evidence type="ECO:0000313" key="2">
    <source>
        <dbReference type="Proteomes" id="UP000192582"/>
    </source>
</evidence>